<name>A0A6N7XSF0_9FIRM</name>
<feature type="transmembrane region" description="Helical" evidence="4">
    <location>
        <begin position="21"/>
        <end position="40"/>
    </location>
</feature>
<keyword evidence="4" id="KW-0812">Transmembrane</keyword>
<dbReference type="GO" id="GO:0016020">
    <property type="term" value="C:membrane"/>
    <property type="evidence" value="ECO:0007669"/>
    <property type="project" value="InterPro"/>
</dbReference>
<keyword evidence="1 3" id="KW-0807">Transducer</keyword>
<dbReference type="PANTHER" id="PTHR32089:SF112">
    <property type="entry name" value="LYSOZYME-LIKE PROTEIN-RELATED"/>
    <property type="match status" value="1"/>
</dbReference>
<dbReference type="AlphaFoldDB" id="A0A6N7XSF0"/>
<evidence type="ECO:0000256" key="3">
    <source>
        <dbReference type="PROSITE-ProRule" id="PRU00284"/>
    </source>
</evidence>
<evidence type="ECO:0000259" key="6">
    <source>
        <dbReference type="PROSITE" id="PS50885"/>
    </source>
</evidence>
<protein>
    <submittedName>
        <fullName evidence="7">Methyl-accepting chemotaxis protein</fullName>
    </submittedName>
</protein>
<evidence type="ECO:0000256" key="1">
    <source>
        <dbReference type="ARBA" id="ARBA00023224"/>
    </source>
</evidence>
<dbReference type="CDD" id="cd11386">
    <property type="entry name" value="MCP_signal"/>
    <property type="match status" value="1"/>
</dbReference>
<sequence>MKRATKNKKKTTLRKQWTRNIMIFIIVLFLGFGFFVYKTVNIAAHQMLNISLNAMMGIATRELSQYDLKELAVSKDENSQDYQHIVTTLEEISSKAKSILEGIYIFTKDSNNKWIYIANTSSSDKHNIGEYLSYDNEEMNMAYETGSTHTVAIDQDFLTQEAYSAVYIPISQNDEVTAVLGVNVNTKAFIKLQTLFLGILIAILAISLFFIWWIVRFITMRQSKSIESLVIKMREIAELSGDLTKRLEIEENNEIGELAICTNQMLDTIQSILLNVDENSRNLLDNTQQFSKAFEEVSISFEQIDDTVDNVTERIAGQTVEMSKMTDSISGTHQAIKDIARHSQQVTVEATETRNNAIQGNEAIEKMKNHINDVGKVVNETTELMMMLDEHSNQINSIVDTITGIAKQTNLLALNASIEAARAKEHGAGFTVVAEEVRTLAEESSKSAGEISNLLEDIRKGILNASKSMKEVSQKAAASHIQVDDVINRFESITESIQKVSSMVEEVSDSTEEITSSTAIISEGMENLEAISEENTASVEEIASSIDSETNTIKDILQIVSHMENETYELNERLSKLKLR</sequence>
<dbReference type="PROSITE" id="PS50111">
    <property type="entry name" value="CHEMOTAXIS_TRANSDUC_2"/>
    <property type="match status" value="1"/>
</dbReference>
<evidence type="ECO:0000313" key="7">
    <source>
        <dbReference type="EMBL" id="MSU00687.1"/>
    </source>
</evidence>
<evidence type="ECO:0000256" key="2">
    <source>
        <dbReference type="ARBA" id="ARBA00029447"/>
    </source>
</evidence>
<organism evidence="7 8">
    <name type="scientific">Tissierella pigra</name>
    <dbReference type="NCBI Taxonomy" id="2607614"/>
    <lineage>
        <taxon>Bacteria</taxon>
        <taxon>Bacillati</taxon>
        <taxon>Bacillota</taxon>
        <taxon>Tissierellia</taxon>
        <taxon>Tissierellales</taxon>
        <taxon>Tissierellaceae</taxon>
        <taxon>Tissierella</taxon>
    </lineage>
</organism>
<dbReference type="Gene3D" id="6.10.340.10">
    <property type="match status" value="1"/>
</dbReference>
<dbReference type="SMART" id="SM00304">
    <property type="entry name" value="HAMP"/>
    <property type="match status" value="1"/>
</dbReference>
<dbReference type="Pfam" id="PF00015">
    <property type="entry name" value="MCPsignal"/>
    <property type="match status" value="1"/>
</dbReference>
<accession>A0A6N7XSF0</accession>
<feature type="transmembrane region" description="Helical" evidence="4">
    <location>
        <begin position="195"/>
        <end position="215"/>
    </location>
</feature>
<dbReference type="SUPFAM" id="SSF58104">
    <property type="entry name" value="Methyl-accepting chemotaxis protein (MCP) signaling domain"/>
    <property type="match status" value="1"/>
</dbReference>
<evidence type="ECO:0000259" key="5">
    <source>
        <dbReference type="PROSITE" id="PS50111"/>
    </source>
</evidence>
<keyword evidence="4" id="KW-0472">Membrane</keyword>
<comment type="similarity">
    <text evidence="2">Belongs to the methyl-accepting chemotaxis (MCP) protein family.</text>
</comment>
<gene>
    <name evidence="7" type="ORF">FYJ83_04290</name>
</gene>
<dbReference type="Pfam" id="PF00672">
    <property type="entry name" value="HAMP"/>
    <property type="match status" value="1"/>
</dbReference>
<keyword evidence="4" id="KW-1133">Transmembrane helix</keyword>
<dbReference type="PROSITE" id="PS50885">
    <property type="entry name" value="HAMP"/>
    <property type="match status" value="1"/>
</dbReference>
<comment type="caution">
    <text evidence="7">The sequence shown here is derived from an EMBL/GenBank/DDBJ whole genome shotgun (WGS) entry which is preliminary data.</text>
</comment>
<dbReference type="InterPro" id="IPR003660">
    <property type="entry name" value="HAMP_dom"/>
</dbReference>
<dbReference type="Proteomes" id="UP000469523">
    <property type="component" value="Unassembled WGS sequence"/>
</dbReference>
<keyword evidence="8" id="KW-1185">Reference proteome</keyword>
<dbReference type="EMBL" id="VUNQ01000006">
    <property type="protein sequence ID" value="MSU00687.1"/>
    <property type="molecule type" value="Genomic_DNA"/>
</dbReference>
<proteinExistence type="inferred from homology"/>
<evidence type="ECO:0000313" key="8">
    <source>
        <dbReference type="Proteomes" id="UP000469523"/>
    </source>
</evidence>
<dbReference type="RefSeq" id="WP_154439114.1">
    <property type="nucleotide sequence ID" value="NZ_VUNQ01000006.1"/>
</dbReference>
<reference evidence="7 8" key="1">
    <citation type="submission" date="2019-09" db="EMBL/GenBank/DDBJ databases">
        <title>In-depth cultivation of the pig gut microbiome towards novel bacterial diversity and tailored functional studies.</title>
        <authorList>
            <person name="Wylensek D."/>
            <person name="Hitch T.C.A."/>
            <person name="Clavel T."/>
        </authorList>
    </citation>
    <scope>NUCLEOTIDE SEQUENCE [LARGE SCALE GENOMIC DNA]</scope>
    <source>
        <strain evidence="7 8">WCA3-693-APC-4?</strain>
    </source>
</reference>
<evidence type="ECO:0000256" key="4">
    <source>
        <dbReference type="SAM" id="Phobius"/>
    </source>
</evidence>
<dbReference type="InterPro" id="IPR004089">
    <property type="entry name" value="MCPsignal_dom"/>
</dbReference>
<dbReference type="SMART" id="SM00283">
    <property type="entry name" value="MA"/>
    <property type="match status" value="1"/>
</dbReference>
<feature type="domain" description="HAMP" evidence="6">
    <location>
        <begin position="220"/>
        <end position="274"/>
    </location>
</feature>
<feature type="domain" description="Methyl-accepting transducer" evidence="5">
    <location>
        <begin position="293"/>
        <end position="529"/>
    </location>
</feature>
<dbReference type="GO" id="GO:0007165">
    <property type="term" value="P:signal transduction"/>
    <property type="evidence" value="ECO:0007669"/>
    <property type="project" value="UniProtKB-KW"/>
</dbReference>
<dbReference type="PANTHER" id="PTHR32089">
    <property type="entry name" value="METHYL-ACCEPTING CHEMOTAXIS PROTEIN MCPB"/>
    <property type="match status" value="1"/>
</dbReference>
<dbReference type="Gene3D" id="1.10.287.950">
    <property type="entry name" value="Methyl-accepting chemotaxis protein"/>
    <property type="match status" value="1"/>
</dbReference>